<accession>A0A1H5TCE5</accession>
<dbReference type="Proteomes" id="UP000236753">
    <property type="component" value="Unassembled WGS sequence"/>
</dbReference>
<sequence length="114" mass="12939">MTEKTKKTGLFVISTIYAAVLCQFAYCLNLAIDMVPTAIGVYPYNQYSGRIVHRLEFSTETAAMVGVRVECVANQIKQWNAVDCFEIDRYNFHDFFLFCNAQAPVPHTNNMADL</sequence>
<dbReference type="EMBL" id="FNUX01000004">
    <property type="protein sequence ID" value="SEF60466.1"/>
    <property type="molecule type" value="Genomic_DNA"/>
</dbReference>
<organism evidence="1 2">
    <name type="scientific">Nitrosomonas ureae</name>
    <dbReference type="NCBI Taxonomy" id="44577"/>
    <lineage>
        <taxon>Bacteria</taxon>
        <taxon>Pseudomonadati</taxon>
        <taxon>Pseudomonadota</taxon>
        <taxon>Betaproteobacteria</taxon>
        <taxon>Nitrosomonadales</taxon>
        <taxon>Nitrosomonadaceae</taxon>
        <taxon>Nitrosomonas</taxon>
    </lineage>
</organism>
<gene>
    <name evidence="1" type="ORF">SAMN05216334_104109</name>
</gene>
<dbReference type="AlphaFoldDB" id="A0A1H5TCE5"/>
<evidence type="ECO:0000313" key="2">
    <source>
        <dbReference type="Proteomes" id="UP000236753"/>
    </source>
</evidence>
<protein>
    <submittedName>
        <fullName evidence="1">Uncharacterized protein</fullName>
    </submittedName>
</protein>
<proteinExistence type="predicted"/>
<reference evidence="1 2" key="1">
    <citation type="submission" date="2016-10" db="EMBL/GenBank/DDBJ databases">
        <authorList>
            <person name="de Groot N.N."/>
        </authorList>
    </citation>
    <scope>NUCLEOTIDE SEQUENCE [LARGE SCALE GENOMIC DNA]</scope>
    <source>
        <strain evidence="1 2">Nm13</strain>
    </source>
</reference>
<evidence type="ECO:0000313" key="1">
    <source>
        <dbReference type="EMBL" id="SEF60466.1"/>
    </source>
</evidence>
<name>A0A1H5TCE5_9PROT</name>